<evidence type="ECO:0000313" key="2">
    <source>
        <dbReference type="Proteomes" id="UP001501161"/>
    </source>
</evidence>
<dbReference type="Proteomes" id="UP001501161">
    <property type="component" value="Unassembled WGS sequence"/>
</dbReference>
<dbReference type="EMBL" id="BAAAMQ010000005">
    <property type="protein sequence ID" value="GAA2094302.1"/>
    <property type="molecule type" value="Genomic_DNA"/>
</dbReference>
<proteinExistence type="predicted"/>
<reference evidence="2" key="1">
    <citation type="journal article" date="2019" name="Int. J. Syst. Evol. Microbiol.">
        <title>The Global Catalogue of Microorganisms (GCM) 10K type strain sequencing project: providing services to taxonomists for standard genome sequencing and annotation.</title>
        <authorList>
            <consortium name="The Broad Institute Genomics Platform"/>
            <consortium name="The Broad Institute Genome Sequencing Center for Infectious Disease"/>
            <person name="Wu L."/>
            <person name="Ma J."/>
        </authorList>
    </citation>
    <scope>NUCLEOTIDE SEQUENCE [LARGE SCALE GENOMIC DNA]</scope>
    <source>
        <strain evidence="2">JCM 13813</strain>
    </source>
</reference>
<keyword evidence="2" id="KW-1185">Reference proteome</keyword>
<protein>
    <submittedName>
        <fullName evidence="1">Uncharacterized protein</fullName>
    </submittedName>
</protein>
<accession>A0ABP5I5G8</accession>
<name>A0ABP5I5G8_9ACTN</name>
<comment type="caution">
    <text evidence="1">The sequence shown here is derived from an EMBL/GenBank/DDBJ whole genome shotgun (WGS) entry which is preliminary data.</text>
</comment>
<sequence>MSPAVASLVAATPDGLARGNRNMRGITTIDSQPGSDTITLWVTSAKDTQARHVNAVEVDAAKDLEDAIDAVSSLTRCCGVLVTNGTTLDGLPVAGNPLTESDLTDLVAYTEAHQHAISEAVRDHKRRTRSASIAMPVFPVSPIPTDFAPVDDTPASRAFATASYLAQAWTAWLKTDEERRRRTIRPRTGETPWIMPESLNSPKVAAFPELFAARVHEQALV</sequence>
<organism evidence="1 2">
    <name type="scientific">Nocardioides furvisabuli</name>
    <dbReference type="NCBI Taxonomy" id="375542"/>
    <lineage>
        <taxon>Bacteria</taxon>
        <taxon>Bacillati</taxon>
        <taxon>Actinomycetota</taxon>
        <taxon>Actinomycetes</taxon>
        <taxon>Propionibacteriales</taxon>
        <taxon>Nocardioidaceae</taxon>
        <taxon>Nocardioides</taxon>
    </lineage>
</organism>
<gene>
    <name evidence="1" type="ORF">GCM10009726_01010</name>
</gene>
<evidence type="ECO:0000313" key="1">
    <source>
        <dbReference type="EMBL" id="GAA2094302.1"/>
    </source>
</evidence>